<dbReference type="InterPro" id="IPR005744">
    <property type="entry name" value="Hy-lIII"/>
</dbReference>
<dbReference type="GO" id="GO:0005886">
    <property type="term" value="C:plasma membrane"/>
    <property type="evidence" value="ECO:0007669"/>
    <property type="project" value="UniProtKB-SubCell"/>
</dbReference>
<evidence type="ECO:0000256" key="2">
    <source>
        <dbReference type="ARBA" id="ARBA00008488"/>
    </source>
</evidence>
<dbReference type="KEGG" id="cace:CACET_c30760"/>
<proteinExistence type="inferred from homology"/>
<dbReference type="STRING" id="84022.CACET_c30760"/>
<name>A0A0D8IDN2_9CLOT</name>
<keyword evidence="8" id="KW-1185">Reference proteome</keyword>
<dbReference type="Proteomes" id="UP000035704">
    <property type="component" value="Chromosome"/>
</dbReference>
<dbReference type="GO" id="GO:0140911">
    <property type="term" value="F:pore-forming activity"/>
    <property type="evidence" value="ECO:0007669"/>
    <property type="project" value="InterPro"/>
</dbReference>
<evidence type="ECO:0000256" key="1">
    <source>
        <dbReference type="ARBA" id="ARBA00004651"/>
    </source>
</evidence>
<keyword evidence="4" id="KW-0812">Transmembrane</keyword>
<evidence type="ECO:0000256" key="4">
    <source>
        <dbReference type="ARBA" id="ARBA00022692"/>
    </source>
</evidence>
<dbReference type="AlphaFoldDB" id="A0A0D8IDN2"/>
<comment type="similarity">
    <text evidence="2">Belongs to the UPF0073 (Hly-III) family.</text>
</comment>
<dbReference type="PANTHER" id="PTHR20855">
    <property type="entry name" value="ADIPOR/PROGESTIN RECEPTOR-RELATED"/>
    <property type="match status" value="1"/>
</dbReference>
<sequence length="217" mass="24677">MNKLKKVIIRKHFSLGEELAHSISHGIGILLGITALVLFVLKSKKVDNILYMVSMIIYSTSLIILYTNSMFYHAFPAGKVKNVFERMDHSSVYLLIAGTYTPFCLIAIGDVKGIVICSILWSLAILGAVFKIVWIEKFVKIHVLIYLIMGWTIIFFTGAIFQALTKTGFVLLLAGGLCYSIGVLFFVFNWFKYHHFIWHLFVLAGSILLFFSIYIYI</sequence>
<keyword evidence="3" id="KW-1003">Cell membrane</keyword>
<accession>A0A0D8IDN2</accession>
<reference evidence="7 8" key="1">
    <citation type="submission" date="2014-10" db="EMBL/GenBank/DDBJ databases">
        <title>Genome sequence of Clostridium aceticum DSM 1496.</title>
        <authorList>
            <person name="Poehlein A."/>
            <person name="Schiel-Bengelsdorf B."/>
            <person name="Gottschalk G."/>
            <person name="Duerre P."/>
            <person name="Daniel R."/>
        </authorList>
    </citation>
    <scope>NUCLEOTIDE SEQUENCE [LARGE SCALE GENOMIC DNA]</scope>
    <source>
        <strain evidence="7 8">DSM 1496</strain>
    </source>
</reference>
<evidence type="ECO:0000313" key="7">
    <source>
        <dbReference type="EMBL" id="AKL96520.1"/>
    </source>
</evidence>
<comment type="subcellular location">
    <subcellularLocation>
        <location evidence="1">Cell membrane</location>
        <topology evidence="1">Multi-pass membrane protein</topology>
    </subcellularLocation>
</comment>
<dbReference type="PANTHER" id="PTHR20855:SF3">
    <property type="entry name" value="LD03007P"/>
    <property type="match status" value="1"/>
</dbReference>
<dbReference type="Pfam" id="PF03006">
    <property type="entry name" value="HlyIII"/>
    <property type="match status" value="1"/>
</dbReference>
<evidence type="ECO:0000256" key="6">
    <source>
        <dbReference type="ARBA" id="ARBA00023136"/>
    </source>
</evidence>
<dbReference type="OrthoDB" id="9813689at2"/>
<protein>
    <submittedName>
        <fullName evidence="7">Channel protein, hemolysin III family</fullName>
    </submittedName>
</protein>
<gene>
    <name evidence="7" type="ORF">CACET_c30760</name>
</gene>
<dbReference type="EMBL" id="CP009687">
    <property type="protein sequence ID" value="AKL96520.1"/>
    <property type="molecule type" value="Genomic_DNA"/>
</dbReference>
<dbReference type="InterPro" id="IPR004254">
    <property type="entry name" value="AdipoR/HlyIII-related"/>
</dbReference>
<dbReference type="RefSeq" id="WP_044824448.1">
    <property type="nucleotide sequence ID" value="NZ_CP009687.1"/>
</dbReference>
<dbReference type="NCBIfam" id="TIGR01065">
    <property type="entry name" value="hlyIII"/>
    <property type="match status" value="1"/>
</dbReference>
<evidence type="ECO:0000256" key="3">
    <source>
        <dbReference type="ARBA" id="ARBA00022475"/>
    </source>
</evidence>
<keyword evidence="6" id="KW-0472">Membrane</keyword>
<keyword evidence="5" id="KW-1133">Transmembrane helix</keyword>
<evidence type="ECO:0000256" key="5">
    <source>
        <dbReference type="ARBA" id="ARBA00022989"/>
    </source>
</evidence>
<evidence type="ECO:0000313" key="8">
    <source>
        <dbReference type="Proteomes" id="UP000035704"/>
    </source>
</evidence>
<dbReference type="PATRIC" id="fig|84022.5.peg.3790"/>
<organism evidence="7 8">
    <name type="scientific">Clostridium aceticum</name>
    <dbReference type="NCBI Taxonomy" id="84022"/>
    <lineage>
        <taxon>Bacteria</taxon>
        <taxon>Bacillati</taxon>
        <taxon>Bacillota</taxon>
        <taxon>Clostridia</taxon>
        <taxon>Eubacteriales</taxon>
        <taxon>Clostridiaceae</taxon>
        <taxon>Clostridium</taxon>
    </lineage>
</organism>